<organism evidence="4 5">
    <name type="scientific">Campylobacter iguaniorum</name>
    <dbReference type="NCBI Taxonomy" id="1244531"/>
    <lineage>
        <taxon>Bacteria</taxon>
        <taxon>Pseudomonadati</taxon>
        <taxon>Campylobacterota</taxon>
        <taxon>Epsilonproteobacteria</taxon>
        <taxon>Campylobacterales</taxon>
        <taxon>Campylobacteraceae</taxon>
        <taxon>Campylobacter</taxon>
    </lineage>
</organism>
<evidence type="ECO:0000256" key="2">
    <source>
        <dbReference type="ARBA" id="ARBA00023002"/>
    </source>
</evidence>
<name>A0A076FB77_9BACT</name>
<keyword evidence="5" id="KW-1185">Reference proteome</keyword>
<dbReference type="PRINTS" id="PR00081">
    <property type="entry name" value="GDHRDH"/>
</dbReference>
<dbReference type="GO" id="GO:0016491">
    <property type="term" value="F:oxidoreductase activity"/>
    <property type="evidence" value="ECO:0007669"/>
    <property type="project" value="UniProtKB-KW"/>
</dbReference>
<dbReference type="PATRIC" id="fig|1244531.5.peg.1872"/>
<dbReference type="eggNOG" id="COG1028">
    <property type="taxonomic scope" value="Bacteria"/>
</dbReference>
<reference evidence="5" key="1">
    <citation type="journal article" date="2014" name="Genome Announc.">
        <title>Complete Genome Sequence of Campylobacter iguaniorum Strain 1485ET, Isolated from a Bearded Dragon (Pogona vitticeps).</title>
        <authorList>
            <person name="Gilbert M.J."/>
            <person name="Miller W.G."/>
            <person name="Yee E."/>
            <person name="Kik M."/>
            <person name="Wagenaar J.A."/>
            <person name="Duim B."/>
        </authorList>
    </citation>
    <scope>NUCLEOTIDE SEQUENCE [LARGE SCALE GENOMIC DNA]</scope>
    <source>
        <strain evidence="5">1485E</strain>
    </source>
</reference>
<dbReference type="InterPro" id="IPR002347">
    <property type="entry name" value="SDR_fam"/>
</dbReference>
<dbReference type="InterPro" id="IPR036291">
    <property type="entry name" value="NAD(P)-bd_dom_sf"/>
</dbReference>
<gene>
    <name evidence="4" type="ORF">CIG1485E_1691</name>
</gene>
<proteinExistence type="inferred from homology"/>
<dbReference type="Proteomes" id="UP000028486">
    <property type="component" value="Chromosome"/>
</dbReference>
<dbReference type="HOGENOM" id="CLU_010194_2_9_7"/>
<sequence>MKDSRRKFIKNSMILGAVSLAGATILNAKTSNKENKMNTQVWYITAASGGLGLALAKYLLSKGDKVAGTSRNLANIIDKLGNESDNFLPLELKFDEKMSQNIEANIAAIKAKFGRLDNVVNNAGYGLLGFVEETSEADLRAQFEVNVFAPFLVAKHALKLMRPQAIKEGGNAQNIRARIFNLSSIAGFRASNNSTPYCMSKFALSALSEGLLLDLKDFGIHSVNIMPAGFRTQFLGTSMELSKKDRISDYELKREAFETHAKNYSGKQAGNPAKFAEILYNVSRMKEPPFSLFLGAAAFSSAKNKIAWLEEDMKNTEAYAGSAADFENSAGSAFSAR</sequence>
<accession>A0A076FB77</accession>
<dbReference type="CDD" id="cd05374">
    <property type="entry name" value="17beta-HSD-like_SDR_c"/>
    <property type="match status" value="1"/>
</dbReference>
<keyword evidence="2" id="KW-0560">Oxidoreductase</keyword>
<comment type="similarity">
    <text evidence="1 3">Belongs to the short-chain dehydrogenases/reductases (SDR) family.</text>
</comment>
<protein>
    <submittedName>
        <fullName evidence="4">Short-chain dehydrogenase/reductase</fullName>
    </submittedName>
</protein>
<dbReference type="InterPro" id="IPR051911">
    <property type="entry name" value="SDR_oxidoreductase"/>
</dbReference>
<dbReference type="OrthoDB" id="5359522at2"/>
<dbReference type="PRINTS" id="PR00080">
    <property type="entry name" value="SDRFAMILY"/>
</dbReference>
<evidence type="ECO:0000256" key="1">
    <source>
        <dbReference type="ARBA" id="ARBA00006484"/>
    </source>
</evidence>
<evidence type="ECO:0000313" key="5">
    <source>
        <dbReference type="Proteomes" id="UP000028486"/>
    </source>
</evidence>
<dbReference type="AlphaFoldDB" id="A0A076FB77"/>
<evidence type="ECO:0000256" key="3">
    <source>
        <dbReference type="RuleBase" id="RU000363"/>
    </source>
</evidence>
<dbReference type="InterPro" id="IPR006311">
    <property type="entry name" value="TAT_signal"/>
</dbReference>
<dbReference type="RefSeq" id="WP_051870971.1">
    <property type="nucleotide sequence ID" value="NZ_CP009043.1"/>
</dbReference>
<dbReference type="PANTHER" id="PTHR43976:SF16">
    <property type="entry name" value="SHORT-CHAIN DEHYDROGENASE_REDUCTASE FAMILY PROTEIN"/>
    <property type="match status" value="1"/>
</dbReference>
<dbReference type="SUPFAM" id="SSF51735">
    <property type="entry name" value="NAD(P)-binding Rossmann-fold domains"/>
    <property type="match status" value="1"/>
</dbReference>
<dbReference type="PROSITE" id="PS51318">
    <property type="entry name" value="TAT"/>
    <property type="match status" value="1"/>
</dbReference>
<dbReference type="Pfam" id="PF00106">
    <property type="entry name" value="adh_short"/>
    <property type="match status" value="1"/>
</dbReference>
<dbReference type="KEGG" id="caj:CIG1485E_1691"/>
<evidence type="ECO:0000313" key="4">
    <source>
        <dbReference type="EMBL" id="AII15500.1"/>
    </source>
</evidence>
<dbReference type="Gene3D" id="3.40.50.720">
    <property type="entry name" value="NAD(P)-binding Rossmann-like Domain"/>
    <property type="match status" value="1"/>
</dbReference>
<dbReference type="PANTHER" id="PTHR43976">
    <property type="entry name" value="SHORT CHAIN DEHYDROGENASE"/>
    <property type="match status" value="1"/>
</dbReference>
<dbReference type="STRING" id="1244531.CIG2463D_1872"/>
<dbReference type="EMBL" id="CP009043">
    <property type="protein sequence ID" value="AII15500.1"/>
    <property type="molecule type" value="Genomic_DNA"/>
</dbReference>